<reference evidence="1" key="1">
    <citation type="submission" date="2021-03" db="EMBL/GenBank/DDBJ databases">
        <authorList>
            <consortium name="DOE Joint Genome Institute"/>
            <person name="Ahrendt S."/>
            <person name="Looney B.P."/>
            <person name="Miyauchi S."/>
            <person name="Morin E."/>
            <person name="Drula E."/>
            <person name="Courty P.E."/>
            <person name="Chicoki N."/>
            <person name="Fauchery L."/>
            <person name="Kohler A."/>
            <person name="Kuo A."/>
            <person name="Labutti K."/>
            <person name="Pangilinan J."/>
            <person name="Lipzen A."/>
            <person name="Riley R."/>
            <person name="Andreopoulos W."/>
            <person name="He G."/>
            <person name="Johnson J."/>
            <person name="Barry K.W."/>
            <person name="Grigoriev I.V."/>
            <person name="Nagy L."/>
            <person name="Hibbett D."/>
            <person name="Henrissat B."/>
            <person name="Matheny P.B."/>
            <person name="Labbe J."/>
            <person name="Martin F."/>
        </authorList>
    </citation>
    <scope>NUCLEOTIDE SEQUENCE</scope>
    <source>
        <strain evidence="1">HHB10654</strain>
    </source>
</reference>
<reference evidence="1" key="2">
    <citation type="journal article" date="2022" name="New Phytol.">
        <title>Evolutionary transition to the ectomycorrhizal habit in the genomes of a hyperdiverse lineage of mushroom-forming fungi.</title>
        <authorList>
            <person name="Looney B."/>
            <person name="Miyauchi S."/>
            <person name="Morin E."/>
            <person name="Drula E."/>
            <person name="Courty P.E."/>
            <person name="Kohler A."/>
            <person name="Kuo A."/>
            <person name="LaButti K."/>
            <person name="Pangilinan J."/>
            <person name="Lipzen A."/>
            <person name="Riley R."/>
            <person name="Andreopoulos W."/>
            <person name="He G."/>
            <person name="Johnson J."/>
            <person name="Nolan M."/>
            <person name="Tritt A."/>
            <person name="Barry K.W."/>
            <person name="Grigoriev I.V."/>
            <person name="Nagy L.G."/>
            <person name="Hibbett D."/>
            <person name="Henrissat B."/>
            <person name="Matheny P.B."/>
            <person name="Labbe J."/>
            <person name="Martin F.M."/>
        </authorList>
    </citation>
    <scope>NUCLEOTIDE SEQUENCE</scope>
    <source>
        <strain evidence="1">HHB10654</strain>
    </source>
</reference>
<accession>A0ACB8TGQ6</accession>
<name>A0ACB8TGQ6_9AGAM</name>
<protein>
    <submittedName>
        <fullName evidence="1">FSH1-domain-containing protein</fullName>
    </submittedName>
</protein>
<comment type="caution">
    <text evidence="1">The sequence shown here is derived from an EMBL/GenBank/DDBJ whole genome shotgun (WGS) entry which is preliminary data.</text>
</comment>
<proteinExistence type="predicted"/>
<evidence type="ECO:0000313" key="2">
    <source>
        <dbReference type="Proteomes" id="UP000814140"/>
    </source>
</evidence>
<keyword evidence="2" id="KW-1185">Reference proteome</keyword>
<evidence type="ECO:0000313" key="1">
    <source>
        <dbReference type="EMBL" id="KAI0067570.1"/>
    </source>
</evidence>
<organism evidence="1 2">
    <name type="scientific">Artomyces pyxidatus</name>
    <dbReference type="NCBI Taxonomy" id="48021"/>
    <lineage>
        <taxon>Eukaryota</taxon>
        <taxon>Fungi</taxon>
        <taxon>Dikarya</taxon>
        <taxon>Basidiomycota</taxon>
        <taxon>Agaricomycotina</taxon>
        <taxon>Agaricomycetes</taxon>
        <taxon>Russulales</taxon>
        <taxon>Auriscalpiaceae</taxon>
        <taxon>Artomyces</taxon>
    </lineage>
</organism>
<gene>
    <name evidence="1" type="ORF">BV25DRAFT_1911472</name>
</gene>
<dbReference type="EMBL" id="MU277189">
    <property type="protein sequence ID" value="KAI0067570.1"/>
    <property type="molecule type" value="Genomic_DNA"/>
</dbReference>
<dbReference type="Proteomes" id="UP000814140">
    <property type="component" value="Unassembled WGS sequence"/>
</dbReference>
<sequence>MATAVPKVLMLHGYSQNASIFSKRLGALRRTFGKDVELVFVDAPIVLHPVDMPSAFGSASNESPESLAAFGAPEASATADDPKLTPRAWWKTNAARTVVAGLEESLDFLKSVLQGQHFDGVFGFSQGAAMAALLAALLERPHLYPPFLVDGEPVHPPLKFCVAVSGFKPAGELSAAAFAEGYDTPTLHVIGRTDVVVVEERSRTLTAISKAKRVEEHEGGHFVPSKANWRAFLKAYVLAPAADVPGPGAASESLPASGTATPRDGVEGLRSVL</sequence>